<evidence type="ECO:0000256" key="1">
    <source>
        <dbReference type="ARBA" id="ARBA00001946"/>
    </source>
</evidence>
<accession>A0A8K0WPV2</accession>
<dbReference type="GO" id="GO:0016779">
    <property type="term" value="F:nucleotidyltransferase activity"/>
    <property type="evidence" value="ECO:0007669"/>
    <property type="project" value="UniProtKB-KW"/>
</dbReference>
<dbReference type="AlphaFoldDB" id="A0A8K0WPV2"/>
<evidence type="ECO:0000259" key="8">
    <source>
        <dbReference type="Pfam" id="PF18765"/>
    </source>
</evidence>
<dbReference type="PANTHER" id="PTHR33571">
    <property type="entry name" value="SSL8005 PROTEIN"/>
    <property type="match status" value="1"/>
</dbReference>
<gene>
    <name evidence="9" type="ORF">B0I35DRAFT_481573</name>
</gene>
<keyword evidence="5" id="KW-0547">Nucleotide-binding</keyword>
<comment type="cofactor">
    <cofactor evidence="1">
        <name>Mg(2+)</name>
        <dbReference type="ChEBI" id="CHEBI:18420"/>
    </cofactor>
</comment>
<sequence length="149" mass="16856">MSSSTPVSTVNEIKERTQHVFRLSEFQHIAWVGVFGSFSRGKQNPESDVDLLVGLKEGTSSNDFWYIPASLQEKLQESLRREVDLLYLHHGQVLSFIKAQALVAAQTIYDADMAWVSAQQSQSKTILVDAYVRFTEALRLEKQSSDAYI</sequence>
<dbReference type="InterPro" id="IPR043519">
    <property type="entry name" value="NT_sf"/>
</dbReference>
<evidence type="ECO:0000256" key="5">
    <source>
        <dbReference type="ARBA" id="ARBA00022741"/>
    </source>
</evidence>
<keyword evidence="2" id="KW-0808">Transferase</keyword>
<keyword evidence="4" id="KW-0479">Metal-binding</keyword>
<evidence type="ECO:0000313" key="9">
    <source>
        <dbReference type="EMBL" id="KAH7311622.1"/>
    </source>
</evidence>
<dbReference type="Proteomes" id="UP000813444">
    <property type="component" value="Unassembled WGS sequence"/>
</dbReference>
<dbReference type="Gene3D" id="3.30.460.10">
    <property type="entry name" value="Beta Polymerase, domain 2"/>
    <property type="match status" value="1"/>
</dbReference>
<keyword evidence="6" id="KW-0067">ATP-binding</keyword>
<dbReference type="PANTHER" id="PTHR33571:SF14">
    <property type="entry name" value="PROTEIN ADENYLYLTRANSFERASE MJ0435-RELATED"/>
    <property type="match status" value="1"/>
</dbReference>
<evidence type="ECO:0000256" key="4">
    <source>
        <dbReference type="ARBA" id="ARBA00022723"/>
    </source>
</evidence>
<keyword evidence="10" id="KW-1185">Reference proteome</keyword>
<name>A0A8K0WPV2_9HYPO</name>
<proteinExistence type="predicted"/>
<evidence type="ECO:0000256" key="3">
    <source>
        <dbReference type="ARBA" id="ARBA00022695"/>
    </source>
</evidence>
<reference evidence="9" key="1">
    <citation type="journal article" date="2021" name="Nat. Commun.">
        <title>Genetic determinants of endophytism in the Arabidopsis root mycobiome.</title>
        <authorList>
            <person name="Mesny F."/>
            <person name="Miyauchi S."/>
            <person name="Thiergart T."/>
            <person name="Pickel B."/>
            <person name="Atanasova L."/>
            <person name="Karlsson M."/>
            <person name="Huettel B."/>
            <person name="Barry K.W."/>
            <person name="Haridas S."/>
            <person name="Chen C."/>
            <person name="Bauer D."/>
            <person name="Andreopoulos W."/>
            <person name="Pangilinan J."/>
            <person name="LaButti K."/>
            <person name="Riley R."/>
            <person name="Lipzen A."/>
            <person name="Clum A."/>
            <person name="Drula E."/>
            <person name="Henrissat B."/>
            <person name="Kohler A."/>
            <person name="Grigoriev I.V."/>
            <person name="Martin F.M."/>
            <person name="Hacquard S."/>
        </authorList>
    </citation>
    <scope>NUCLEOTIDE SEQUENCE</scope>
    <source>
        <strain evidence="9">MPI-CAGE-CH-0235</strain>
    </source>
</reference>
<dbReference type="CDD" id="cd05403">
    <property type="entry name" value="NT_KNTase_like"/>
    <property type="match status" value="1"/>
</dbReference>
<evidence type="ECO:0000256" key="2">
    <source>
        <dbReference type="ARBA" id="ARBA00022679"/>
    </source>
</evidence>
<comment type="caution">
    <text evidence="9">The sequence shown here is derived from an EMBL/GenBank/DDBJ whole genome shotgun (WGS) entry which is preliminary data.</text>
</comment>
<evidence type="ECO:0000256" key="7">
    <source>
        <dbReference type="ARBA" id="ARBA00022842"/>
    </source>
</evidence>
<keyword evidence="3" id="KW-0548">Nucleotidyltransferase</keyword>
<dbReference type="EMBL" id="JAGPNK010000011">
    <property type="protein sequence ID" value="KAH7311622.1"/>
    <property type="molecule type" value="Genomic_DNA"/>
</dbReference>
<dbReference type="OrthoDB" id="5428055at2759"/>
<keyword evidence="7" id="KW-0460">Magnesium</keyword>
<protein>
    <recommendedName>
        <fullName evidence="8">Polymerase beta nucleotidyltransferase domain-containing protein</fullName>
    </recommendedName>
</protein>
<organism evidence="9 10">
    <name type="scientific">Stachybotrys elegans</name>
    <dbReference type="NCBI Taxonomy" id="80388"/>
    <lineage>
        <taxon>Eukaryota</taxon>
        <taxon>Fungi</taxon>
        <taxon>Dikarya</taxon>
        <taxon>Ascomycota</taxon>
        <taxon>Pezizomycotina</taxon>
        <taxon>Sordariomycetes</taxon>
        <taxon>Hypocreomycetidae</taxon>
        <taxon>Hypocreales</taxon>
        <taxon>Stachybotryaceae</taxon>
        <taxon>Stachybotrys</taxon>
    </lineage>
</organism>
<dbReference type="GO" id="GO:0005524">
    <property type="term" value="F:ATP binding"/>
    <property type="evidence" value="ECO:0007669"/>
    <property type="project" value="UniProtKB-KW"/>
</dbReference>
<feature type="domain" description="Polymerase beta nucleotidyltransferase" evidence="8">
    <location>
        <begin position="23"/>
        <end position="112"/>
    </location>
</feature>
<dbReference type="Pfam" id="PF18765">
    <property type="entry name" value="Polbeta"/>
    <property type="match status" value="1"/>
</dbReference>
<dbReference type="InterPro" id="IPR041633">
    <property type="entry name" value="Polbeta"/>
</dbReference>
<dbReference type="InterPro" id="IPR052038">
    <property type="entry name" value="Type-VII_TA_antitoxin"/>
</dbReference>
<dbReference type="GO" id="GO:0046872">
    <property type="term" value="F:metal ion binding"/>
    <property type="evidence" value="ECO:0007669"/>
    <property type="project" value="UniProtKB-KW"/>
</dbReference>
<evidence type="ECO:0000256" key="6">
    <source>
        <dbReference type="ARBA" id="ARBA00022840"/>
    </source>
</evidence>
<dbReference type="SUPFAM" id="SSF81301">
    <property type="entry name" value="Nucleotidyltransferase"/>
    <property type="match status" value="1"/>
</dbReference>
<evidence type="ECO:0000313" key="10">
    <source>
        <dbReference type="Proteomes" id="UP000813444"/>
    </source>
</evidence>